<reference evidence="4 5" key="1">
    <citation type="journal article" date="2018" name="Gigascience">
        <title>Genomes of trombidid mites reveal novel predicted allergens and laterally-transferred genes associated with secondary metabolism.</title>
        <authorList>
            <person name="Dong X."/>
            <person name="Chaisiri K."/>
            <person name="Xia D."/>
            <person name="Armstrong S.D."/>
            <person name="Fang Y."/>
            <person name="Donnelly M.J."/>
            <person name="Kadowaki T."/>
            <person name="McGarry J.W."/>
            <person name="Darby A.C."/>
            <person name="Makepeace B.L."/>
        </authorList>
    </citation>
    <scope>NUCLEOTIDE SEQUENCE [LARGE SCALE GENOMIC DNA]</scope>
    <source>
        <strain evidence="4">UoL-UT</strain>
    </source>
</reference>
<name>A0A443RUV3_9ACAR</name>
<dbReference type="GO" id="GO:0030246">
    <property type="term" value="F:carbohydrate binding"/>
    <property type="evidence" value="ECO:0007669"/>
    <property type="project" value="UniProtKB-KW"/>
</dbReference>
<dbReference type="EMBL" id="NCKV01029843">
    <property type="protein sequence ID" value="RWS19126.1"/>
    <property type="molecule type" value="Genomic_DNA"/>
</dbReference>
<dbReference type="AlphaFoldDB" id="A0A443RUV3"/>
<dbReference type="Pfam" id="PF00059">
    <property type="entry name" value="Lectin_C"/>
    <property type="match status" value="1"/>
</dbReference>
<dbReference type="OrthoDB" id="6409202at2759"/>
<dbReference type="Proteomes" id="UP000288716">
    <property type="component" value="Unassembled WGS sequence"/>
</dbReference>
<keyword evidence="5" id="KW-1185">Reference proteome</keyword>
<dbReference type="PANTHER" id="PTHR22991:SF40">
    <property type="entry name" value="PROTEIN CBG13490"/>
    <property type="match status" value="1"/>
</dbReference>
<feature type="non-terminal residue" evidence="4">
    <location>
        <position position="1"/>
    </location>
</feature>
<keyword evidence="4" id="KW-0430">Lectin</keyword>
<evidence type="ECO:0000259" key="3">
    <source>
        <dbReference type="PROSITE" id="PS50041"/>
    </source>
</evidence>
<proteinExistence type="predicted"/>
<dbReference type="InterPro" id="IPR050976">
    <property type="entry name" value="Snaclec"/>
</dbReference>
<dbReference type="Gene3D" id="3.10.100.10">
    <property type="entry name" value="Mannose-Binding Protein A, subunit A"/>
    <property type="match status" value="1"/>
</dbReference>
<feature type="coiled-coil region" evidence="2">
    <location>
        <begin position="177"/>
        <end position="204"/>
    </location>
</feature>
<protein>
    <submittedName>
        <fullName evidence="4">C-type lectin 5-like protein</fullName>
    </submittedName>
</protein>
<keyword evidence="2" id="KW-0175">Coiled coil</keyword>
<dbReference type="PANTHER" id="PTHR22991">
    <property type="entry name" value="PROTEIN CBG13490"/>
    <property type="match status" value="1"/>
</dbReference>
<gene>
    <name evidence="4" type="ORF">B4U80_12348</name>
</gene>
<evidence type="ECO:0000256" key="1">
    <source>
        <dbReference type="ARBA" id="ARBA00023157"/>
    </source>
</evidence>
<keyword evidence="1" id="KW-1015">Disulfide bond</keyword>
<organism evidence="4 5">
    <name type="scientific">Leptotrombidium deliense</name>
    <dbReference type="NCBI Taxonomy" id="299467"/>
    <lineage>
        <taxon>Eukaryota</taxon>
        <taxon>Metazoa</taxon>
        <taxon>Ecdysozoa</taxon>
        <taxon>Arthropoda</taxon>
        <taxon>Chelicerata</taxon>
        <taxon>Arachnida</taxon>
        <taxon>Acari</taxon>
        <taxon>Acariformes</taxon>
        <taxon>Trombidiformes</taxon>
        <taxon>Prostigmata</taxon>
        <taxon>Anystina</taxon>
        <taxon>Parasitengona</taxon>
        <taxon>Trombiculoidea</taxon>
        <taxon>Trombiculidae</taxon>
        <taxon>Leptotrombidium</taxon>
    </lineage>
</organism>
<evidence type="ECO:0000256" key="2">
    <source>
        <dbReference type="SAM" id="Coils"/>
    </source>
</evidence>
<dbReference type="InterPro" id="IPR016187">
    <property type="entry name" value="CTDL_fold"/>
</dbReference>
<dbReference type="PROSITE" id="PS50041">
    <property type="entry name" value="C_TYPE_LECTIN_2"/>
    <property type="match status" value="1"/>
</dbReference>
<dbReference type="SMART" id="SM00034">
    <property type="entry name" value="CLECT"/>
    <property type="match status" value="1"/>
</dbReference>
<evidence type="ECO:0000313" key="5">
    <source>
        <dbReference type="Proteomes" id="UP000288716"/>
    </source>
</evidence>
<accession>A0A443RUV3</accession>
<sequence length="206" mass="24739">PLKGHCDKYWYRFENKCYWRNETRVSRQENERNCKQMNSTMVSIHSEIEDEFIKQITSSELYYWLGGKRYSHGFLKWDDGSYWNYEKIRKNSFVNGSFINVQFKSGEWILYKDDYVAQLCSKDVDFSLNKNKSPVIVEDTVKDSSARMKFQNQKVMKHNQFEQANKQKIFLQFAESLRELNEDISNIRNDLKDVKHNLQLLVDKIV</sequence>
<dbReference type="SUPFAM" id="SSF56436">
    <property type="entry name" value="C-type lectin-like"/>
    <property type="match status" value="1"/>
</dbReference>
<feature type="domain" description="C-type lectin" evidence="3">
    <location>
        <begin position="13"/>
        <end position="108"/>
    </location>
</feature>
<dbReference type="VEuPathDB" id="VectorBase:LDEU012914"/>
<evidence type="ECO:0000313" key="4">
    <source>
        <dbReference type="EMBL" id="RWS19126.1"/>
    </source>
</evidence>
<dbReference type="InterPro" id="IPR001304">
    <property type="entry name" value="C-type_lectin-like"/>
</dbReference>
<dbReference type="InterPro" id="IPR016186">
    <property type="entry name" value="C-type_lectin-like/link_sf"/>
</dbReference>
<comment type="caution">
    <text evidence="4">The sequence shown here is derived from an EMBL/GenBank/DDBJ whole genome shotgun (WGS) entry which is preliminary data.</text>
</comment>